<evidence type="ECO:0000256" key="1">
    <source>
        <dbReference type="SAM" id="MobiDB-lite"/>
    </source>
</evidence>
<feature type="region of interest" description="Disordered" evidence="1">
    <location>
        <begin position="177"/>
        <end position="197"/>
    </location>
</feature>
<evidence type="ECO:0000313" key="3">
    <source>
        <dbReference type="Proteomes" id="UP000241394"/>
    </source>
</evidence>
<dbReference type="Proteomes" id="UP000241394">
    <property type="component" value="Chromosome LG13"/>
</dbReference>
<feature type="compositionally biased region" description="Polar residues" evidence="1">
    <location>
        <begin position="35"/>
        <end position="47"/>
    </location>
</feature>
<reference evidence="3" key="2">
    <citation type="journal article" date="2018" name="BMC Genomics">
        <title>A manually annotated Actinidia chinensis var. chinensis (kiwifruit) genome highlights the challenges associated with draft genomes and gene prediction in plants.</title>
        <authorList>
            <person name="Pilkington S.M."/>
            <person name="Crowhurst R."/>
            <person name="Hilario E."/>
            <person name="Nardozza S."/>
            <person name="Fraser L."/>
            <person name="Peng Y."/>
            <person name="Gunaseelan K."/>
            <person name="Simpson R."/>
            <person name="Tahir J."/>
            <person name="Deroles S.C."/>
            <person name="Templeton K."/>
            <person name="Luo Z."/>
            <person name="Davy M."/>
            <person name="Cheng C."/>
            <person name="McNeilage M."/>
            <person name="Scaglione D."/>
            <person name="Liu Y."/>
            <person name="Zhang Q."/>
            <person name="Datson P."/>
            <person name="De Silva N."/>
            <person name="Gardiner S.E."/>
            <person name="Bassett H."/>
            <person name="Chagne D."/>
            <person name="McCallum J."/>
            <person name="Dzierzon H."/>
            <person name="Deng C."/>
            <person name="Wang Y.Y."/>
            <person name="Barron L."/>
            <person name="Manako K."/>
            <person name="Bowen J."/>
            <person name="Foster T.M."/>
            <person name="Erridge Z.A."/>
            <person name="Tiffin H."/>
            <person name="Waite C.N."/>
            <person name="Davies K.M."/>
            <person name="Grierson E.P."/>
            <person name="Laing W.A."/>
            <person name="Kirk R."/>
            <person name="Chen X."/>
            <person name="Wood M."/>
            <person name="Montefiori M."/>
            <person name="Brummell D.A."/>
            <person name="Schwinn K.E."/>
            <person name="Catanach A."/>
            <person name="Fullerton C."/>
            <person name="Li D."/>
            <person name="Meiyalaghan S."/>
            <person name="Nieuwenhuizen N."/>
            <person name="Read N."/>
            <person name="Prakash R."/>
            <person name="Hunter D."/>
            <person name="Zhang H."/>
            <person name="McKenzie M."/>
            <person name="Knabel M."/>
            <person name="Harris A."/>
            <person name="Allan A.C."/>
            <person name="Gleave A."/>
            <person name="Chen A."/>
            <person name="Janssen B.J."/>
            <person name="Plunkett B."/>
            <person name="Ampomah-Dwamena C."/>
            <person name="Voogd C."/>
            <person name="Leif D."/>
            <person name="Lafferty D."/>
            <person name="Souleyre E.J.F."/>
            <person name="Varkonyi-Gasic E."/>
            <person name="Gambi F."/>
            <person name="Hanley J."/>
            <person name="Yao J.L."/>
            <person name="Cheung J."/>
            <person name="David K.M."/>
            <person name="Warren B."/>
            <person name="Marsh K."/>
            <person name="Snowden K.C."/>
            <person name="Lin-Wang K."/>
            <person name="Brian L."/>
            <person name="Martinez-Sanchez M."/>
            <person name="Wang M."/>
            <person name="Ileperuma N."/>
            <person name="Macnee N."/>
            <person name="Campin R."/>
            <person name="McAtee P."/>
            <person name="Drummond R.S.M."/>
            <person name="Espley R.V."/>
            <person name="Ireland H.S."/>
            <person name="Wu R."/>
            <person name="Atkinson R.G."/>
            <person name="Karunairetnam S."/>
            <person name="Bulley S."/>
            <person name="Chunkath S."/>
            <person name="Hanley Z."/>
            <person name="Storey R."/>
            <person name="Thrimawithana A.H."/>
            <person name="Thomson S."/>
            <person name="David C."/>
            <person name="Testolin R."/>
            <person name="Huang H."/>
            <person name="Hellens R.P."/>
            <person name="Schaffer R.J."/>
        </authorList>
    </citation>
    <scope>NUCLEOTIDE SEQUENCE [LARGE SCALE GENOMIC DNA]</scope>
    <source>
        <strain evidence="3">cv. Red5</strain>
    </source>
</reference>
<dbReference type="PANTHER" id="PTHR31343">
    <property type="entry name" value="T15D22.8"/>
    <property type="match status" value="1"/>
</dbReference>
<evidence type="ECO:0000313" key="2">
    <source>
        <dbReference type="EMBL" id="PSS14706.1"/>
    </source>
</evidence>
<feature type="region of interest" description="Disordered" evidence="1">
    <location>
        <begin position="31"/>
        <end position="62"/>
    </location>
</feature>
<dbReference type="EMBL" id="NKQK01000013">
    <property type="protein sequence ID" value="PSS14706.1"/>
    <property type="molecule type" value="Genomic_DNA"/>
</dbReference>
<dbReference type="Gramene" id="PSS14706">
    <property type="protein sequence ID" value="PSS14706"/>
    <property type="gene ID" value="CEY00_Acc15273"/>
</dbReference>
<organism evidence="2 3">
    <name type="scientific">Actinidia chinensis var. chinensis</name>
    <name type="common">Chinese soft-hair kiwi</name>
    <dbReference type="NCBI Taxonomy" id="1590841"/>
    <lineage>
        <taxon>Eukaryota</taxon>
        <taxon>Viridiplantae</taxon>
        <taxon>Streptophyta</taxon>
        <taxon>Embryophyta</taxon>
        <taxon>Tracheophyta</taxon>
        <taxon>Spermatophyta</taxon>
        <taxon>Magnoliopsida</taxon>
        <taxon>eudicotyledons</taxon>
        <taxon>Gunneridae</taxon>
        <taxon>Pentapetalae</taxon>
        <taxon>asterids</taxon>
        <taxon>Ericales</taxon>
        <taxon>Actinidiaceae</taxon>
        <taxon>Actinidia</taxon>
    </lineage>
</organism>
<proteinExistence type="predicted"/>
<reference evidence="2 3" key="1">
    <citation type="submission" date="2017-07" db="EMBL/GenBank/DDBJ databases">
        <title>An improved, manually edited Actinidia chinensis var. chinensis (kiwifruit) genome highlights the challenges associated with draft genomes and gene prediction in plants.</title>
        <authorList>
            <person name="Pilkington S."/>
            <person name="Crowhurst R."/>
            <person name="Hilario E."/>
            <person name="Nardozza S."/>
            <person name="Fraser L."/>
            <person name="Peng Y."/>
            <person name="Gunaseelan K."/>
            <person name="Simpson R."/>
            <person name="Tahir J."/>
            <person name="Deroles S."/>
            <person name="Templeton K."/>
            <person name="Luo Z."/>
            <person name="Davy M."/>
            <person name="Cheng C."/>
            <person name="Mcneilage M."/>
            <person name="Scaglione D."/>
            <person name="Liu Y."/>
            <person name="Zhang Q."/>
            <person name="Datson P."/>
            <person name="De Silva N."/>
            <person name="Gardiner S."/>
            <person name="Bassett H."/>
            <person name="Chagne D."/>
            <person name="Mccallum J."/>
            <person name="Dzierzon H."/>
            <person name="Deng C."/>
            <person name="Wang Y.-Y."/>
            <person name="Barron N."/>
            <person name="Manako K."/>
            <person name="Bowen J."/>
            <person name="Foster T."/>
            <person name="Erridge Z."/>
            <person name="Tiffin H."/>
            <person name="Waite C."/>
            <person name="Davies K."/>
            <person name="Grierson E."/>
            <person name="Laing W."/>
            <person name="Kirk R."/>
            <person name="Chen X."/>
            <person name="Wood M."/>
            <person name="Montefiori M."/>
            <person name="Brummell D."/>
            <person name="Schwinn K."/>
            <person name="Catanach A."/>
            <person name="Fullerton C."/>
            <person name="Li D."/>
            <person name="Meiyalaghan S."/>
            <person name="Nieuwenhuizen N."/>
            <person name="Read N."/>
            <person name="Prakash R."/>
            <person name="Hunter D."/>
            <person name="Zhang H."/>
            <person name="Mckenzie M."/>
            <person name="Knabel M."/>
            <person name="Harris A."/>
            <person name="Allan A."/>
            <person name="Chen A."/>
            <person name="Janssen B."/>
            <person name="Plunkett B."/>
            <person name="Dwamena C."/>
            <person name="Voogd C."/>
            <person name="Leif D."/>
            <person name="Lafferty D."/>
            <person name="Souleyre E."/>
            <person name="Varkonyi-Gasic E."/>
            <person name="Gambi F."/>
            <person name="Hanley J."/>
            <person name="Yao J.-L."/>
            <person name="Cheung J."/>
            <person name="David K."/>
            <person name="Warren B."/>
            <person name="Marsh K."/>
            <person name="Snowden K."/>
            <person name="Lin-Wang K."/>
            <person name="Brian L."/>
            <person name="Martinez-Sanchez M."/>
            <person name="Wang M."/>
            <person name="Ileperuma N."/>
            <person name="Macnee N."/>
            <person name="Campin R."/>
            <person name="Mcatee P."/>
            <person name="Drummond R."/>
            <person name="Espley R."/>
            <person name="Ireland H."/>
            <person name="Wu R."/>
            <person name="Atkinson R."/>
            <person name="Karunairetnam S."/>
            <person name="Bulley S."/>
            <person name="Chunkath S."/>
            <person name="Hanley Z."/>
            <person name="Storey R."/>
            <person name="Thrimawithana A."/>
            <person name="Thomson S."/>
            <person name="David C."/>
            <person name="Testolin R."/>
        </authorList>
    </citation>
    <scope>NUCLEOTIDE SEQUENCE [LARGE SCALE GENOMIC DNA]</scope>
    <source>
        <strain evidence="3">cv. Red5</strain>
        <tissue evidence="2">Young leaf</tissue>
    </source>
</reference>
<comment type="caution">
    <text evidence="2">The sequence shown here is derived from an EMBL/GenBank/DDBJ whole genome shotgun (WGS) entry which is preliminary data.</text>
</comment>
<dbReference type="OMA" id="RELMIMR"/>
<name>A0A2R6QUA4_ACTCC</name>
<accession>A0A2R6QUA4</accession>
<dbReference type="OrthoDB" id="1716402at2759"/>
<keyword evidence="3" id="KW-1185">Reference proteome</keyword>
<dbReference type="InParanoid" id="A0A2R6QUA4"/>
<dbReference type="InterPro" id="IPR008507">
    <property type="entry name" value="DUF789"/>
</dbReference>
<gene>
    <name evidence="2" type="ORF">CEY00_Acc15273</name>
</gene>
<dbReference type="AlphaFoldDB" id="A0A2R6QUA4"/>
<dbReference type="PANTHER" id="PTHR31343:SF4">
    <property type="entry name" value="DUF789 DOMAIN-CONTAINING PROTEIN"/>
    <property type="match status" value="1"/>
</dbReference>
<dbReference type="Pfam" id="PF05623">
    <property type="entry name" value="DUF789"/>
    <property type="match status" value="1"/>
</dbReference>
<sequence>MSGSGGFAVSRIHGEDRFYNAPAIRRHHDMLSKPRQIQKQLRKQANSAVAEAEAENRSDSDDSLAALLKPPSVCSSSPPRPPTTIPTNFDRLVECFTPYVNVKFLSEVNSQGRRNRESDMHLCYCLGDLWDSFAEWSVYGVGVPLVLNGKDPITQYYVPSLSGIQLYGDQVKSPWRLRRPGEDSGAESSRETSCGDSSYCEADRQAKCAGDGLWSQQKHSHQTNRFSLRDKPLTRSSSYDAENCNSPGTLLFQYIETESPHTRRALTDKVSVLASECPDLKTYCSCDLLPTSWISVAWYPIYPIPGGTTLRYFDAAFLTFHLLSTHPTSNGQLHFHGESSKNSLPVFGLASYKLKDSILTPSGPAECQREKTLMQAADNWIQQRNINLNDYNFFRIHYSSWGVTA</sequence>
<protein>
    <submittedName>
        <fullName evidence="2">DIS3-like</fullName>
    </submittedName>
</protein>